<dbReference type="Proteomes" id="UP000095287">
    <property type="component" value="Unplaced"/>
</dbReference>
<evidence type="ECO:0000256" key="1">
    <source>
        <dbReference type="SAM" id="Coils"/>
    </source>
</evidence>
<organism evidence="3 4">
    <name type="scientific">Steinernema glaseri</name>
    <dbReference type="NCBI Taxonomy" id="37863"/>
    <lineage>
        <taxon>Eukaryota</taxon>
        <taxon>Metazoa</taxon>
        <taxon>Ecdysozoa</taxon>
        <taxon>Nematoda</taxon>
        <taxon>Chromadorea</taxon>
        <taxon>Rhabditida</taxon>
        <taxon>Tylenchina</taxon>
        <taxon>Panagrolaimomorpha</taxon>
        <taxon>Strongyloidoidea</taxon>
        <taxon>Steinernematidae</taxon>
        <taxon>Steinernema</taxon>
    </lineage>
</organism>
<keyword evidence="3" id="KW-1185">Reference proteome</keyword>
<evidence type="ECO:0000256" key="2">
    <source>
        <dbReference type="SAM" id="MobiDB-lite"/>
    </source>
</evidence>
<reference evidence="4" key="1">
    <citation type="submission" date="2016-11" db="UniProtKB">
        <authorList>
            <consortium name="WormBaseParasite"/>
        </authorList>
    </citation>
    <scope>IDENTIFICATION</scope>
</reference>
<feature type="compositionally biased region" description="Basic and acidic residues" evidence="2">
    <location>
        <begin position="1"/>
        <end position="22"/>
    </location>
</feature>
<protein>
    <submittedName>
        <fullName evidence="4">BZIP domain-containing protein</fullName>
    </submittedName>
</protein>
<dbReference type="AlphaFoldDB" id="A0A1I7YDD7"/>
<sequence>MRLEMIEAEKLSEASTGKKAESPEPPLHVSKNNLDTPTKERVKATSYNACQQKTPTREGYRRRMVAKERALACLEAKVESHRRKIEALSRRIGELKQQSPSRLRGYTNPSDSPLNIAFLNVSDSSSEASVHGDEEVRPVTVGGGAGDAEEEEK</sequence>
<evidence type="ECO:0000313" key="4">
    <source>
        <dbReference type="WBParaSite" id="L893_g1521.t1"/>
    </source>
</evidence>
<proteinExistence type="predicted"/>
<evidence type="ECO:0000313" key="3">
    <source>
        <dbReference type="Proteomes" id="UP000095287"/>
    </source>
</evidence>
<feature type="region of interest" description="Disordered" evidence="2">
    <location>
        <begin position="123"/>
        <end position="153"/>
    </location>
</feature>
<name>A0A1I7YDD7_9BILA</name>
<feature type="region of interest" description="Disordered" evidence="2">
    <location>
        <begin position="1"/>
        <end position="45"/>
    </location>
</feature>
<dbReference type="WBParaSite" id="L893_g1521.t1">
    <property type="protein sequence ID" value="L893_g1521.t1"/>
    <property type="gene ID" value="L893_g1521"/>
</dbReference>
<accession>A0A1I7YDD7</accession>
<keyword evidence="1" id="KW-0175">Coiled coil</keyword>
<feature type="coiled-coil region" evidence="1">
    <location>
        <begin position="57"/>
        <end position="98"/>
    </location>
</feature>